<gene>
    <name evidence="9" type="ORF">MOBUDSM44075_03914</name>
</gene>
<evidence type="ECO:0000256" key="2">
    <source>
        <dbReference type="ARBA" id="ARBA00008107"/>
    </source>
</evidence>
<comment type="caution">
    <text evidence="9">The sequence shown here is derived from an EMBL/GenBank/DDBJ whole genome shotgun (WGS) entry which is preliminary data.</text>
</comment>
<keyword evidence="4 7" id="KW-0813">Transport</keyword>
<dbReference type="FunFam" id="1.20.58.220:FF:000004">
    <property type="entry name" value="Phosphate-specific transport system accessory protein PhoU"/>
    <property type="match status" value="1"/>
</dbReference>
<dbReference type="GO" id="GO:0006817">
    <property type="term" value="P:phosphate ion transport"/>
    <property type="evidence" value="ECO:0007669"/>
    <property type="project" value="UniProtKB-KW"/>
</dbReference>
<dbReference type="GO" id="GO:0045936">
    <property type="term" value="P:negative regulation of phosphate metabolic process"/>
    <property type="evidence" value="ECO:0007669"/>
    <property type="project" value="InterPro"/>
</dbReference>
<reference evidence="9 10" key="1">
    <citation type="journal article" date="2015" name="Genome Biol. Evol.">
        <title>Characterization of Three Mycobacterium spp. with Potential Use in Bioremediation by Genome Sequencing and Comparative Genomics.</title>
        <authorList>
            <person name="Das S."/>
            <person name="Pettersson B.M."/>
            <person name="Behra P.R."/>
            <person name="Ramesh M."/>
            <person name="Dasgupta S."/>
            <person name="Bhattacharya A."/>
            <person name="Kirsebom L.A."/>
        </authorList>
    </citation>
    <scope>NUCLEOTIDE SEQUENCE [LARGE SCALE GENOMIC DNA]</scope>
    <source>
        <strain evidence="9 10">DSM 44075</strain>
    </source>
</reference>
<keyword evidence="6 7" id="KW-0592">Phosphate transport</keyword>
<name>A0A0J6YJQ1_9MYCO</name>
<comment type="subcellular location">
    <subcellularLocation>
        <location evidence="1 7">Cytoplasm</location>
    </subcellularLocation>
</comment>
<organism evidence="9 10">
    <name type="scientific">Mycolicibacterium obuense</name>
    <dbReference type="NCBI Taxonomy" id="1807"/>
    <lineage>
        <taxon>Bacteria</taxon>
        <taxon>Bacillati</taxon>
        <taxon>Actinomycetota</taxon>
        <taxon>Actinomycetes</taxon>
        <taxon>Mycobacteriales</taxon>
        <taxon>Mycobacteriaceae</taxon>
        <taxon>Mycolicibacterium</taxon>
    </lineage>
</organism>
<comment type="subunit">
    <text evidence="3 7">Homodimer.</text>
</comment>
<evidence type="ECO:0000256" key="3">
    <source>
        <dbReference type="ARBA" id="ARBA00011738"/>
    </source>
</evidence>
<sequence length="220" mass="23798">MRNEFHDTLDILVADLAKMCDRASAMMHAATVALLEADAEQAGRMRGDLTQLSAIGASVNDRAYRLLALQAPVARDLRTVVAALHIGADADRMGALASHIARTAARSHPLRATPPELTDLYTEMGATAVLMADEARDAVSSSDAALAERVCADDEGMDELHRQLFTRVMAPRWMHGPLVAADMALLGRFYERFADHAVEIARRVYFQATGAAMDSAPRPA</sequence>
<feature type="domain" description="PhoU" evidence="8">
    <location>
        <begin position="122"/>
        <end position="204"/>
    </location>
</feature>
<dbReference type="Gene3D" id="1.20.58.220">
    <property type="entry name" value="Phosphate transport system protein phou homolog 2, domain 2"/>
    <property type="match status" value="1"/>
</dbReference>
<dbReference type="PATRIC" id="fig|1807.14.peg.3939"/>
<protein>
    <recommendedName>
        <fullName evidence="7">Phosphate-specific transport system accessory protein PhoU</fullName>
    </recommendedName>
</protein>
<evidence type="ECO:0000256" key="5">
    <source>
        <dbReference type="ARBA" id="ARBA00022490"/>
    </source>
</evidence>
<evidence type="ECO:0000313" key="10">
    <source>
        <dbReference type="Proteomes" id="UP000036313"/>
    </source>
</evidence>
<dbReference type="EMBL" id="JYNU01000027">
    <property type="protein sequence ID" value="KMO73046.1"/>
    <property type="molecule type" value="Genomic_DNA"/>
</dbReference>
<keyword evidence="5 7" id="KW-0963">Cytoplasm</keyword>
<evidence type="ECO:0000259" key="8">
    <source>
        <dbReference type="Pfam" id="PF01895"/>
    </source>
</evidence>
<dbReference type="Proteomes" id="UP000036313">
    <property type="component" value="Unassembled WGS sequence"/>
</dbReference>
<feature type="domain" description="PhoU" evidence="8">
    <location>
        <begin position="16"/>
        <end position="103"/>
    </location>
</feature>
<dbReference type="SUPFAM" id="SSF109755">
    <property type="entry name" value="PhoU-like"/>
    <property type="match status" value="1"/>
</dbReference>
<dbReference type="InterPro" id="IPR038078">
    <property type="entry name" value="PhoU-like_sf"/>
</dbReference>
<dbReference type="Pfam" id="PF01895">
    <property type="entry name" value="PhoU"/>
    <property type="match status" value="2"/>
</dbReference>
<dbReference type="PANTHER" id="PTHR42930:SF3">
    <property type="entry name" value="PHOSPHATE-SPECIFIC TRANSPORT SYSTEM ACCESSORY PROTEIN PHOU"/>
    <property type="match status" value="1"/>
</dbReference>
<proteinExistence type="inferred from homology"/>
<evidence type="ECO:0000256" key="6">
    <source>
        <dbReference type="ARBA" id="ARBA00022592"/>
    </source>
</evidence>
<evidence type="ECO:0000313" key="9">
    <source>
        <dbReference type="EMBL" id="KMO73046.1"/>
    </source>
</evidence>
<evidence type="ECO:0000256" key="7">
    <source>
        <dbReference type="PIRNR" id="PIRNR003107"/>
    </source>
</evidence>
<dbReference type="PIRSF" id="PIRSF003107">
    <property type="entry name" value="PhoU"/>
    <property type="match status" value="1"/>
</dbReference>
<dbReference type="GO" id="GO:0005737">
    <property type="term" value="C:cytoplasm"/>
    <property type="evidence" value="ECO:0007669"/>
    <property type="project" value="UniProtKB-SubCell"/>
</dbReference>
<dbReference type="NCBIfam" id="TIGR02135">
    <property type="entry name" value="phoU_full"/>
    <property type="match status" value="1"/>
</dbReference>
<accession>A0A0J6YJQ1</accession>
<dbReference type="AlphaFoldDB" id="A0A0J6YJQ1"/>
<dbReference type="GO" id="GO:0030643">
    <property type="term" value="P:intracellular phosphate ion homeostasis"/>
    <property type="evidence" value="ECO:0007669"/>
    <property type="project" value="InterPro"/>
</dbReference>
<comment type="function">
    <text evidence="7">Plays a role in the regulation of phosphate uptake.</text>
</comment>
<dbReference type="PANTHER" id="PTHR42930">
    <property type="entry name" value="PHOSPHATE-SPECIFIC TRANSPORT SYSTEM ACCESSORY PROTEIN PHOU"/>
    <property type="match status" value="1"/>
</dbReference>
<evidence type="ECO:0000256" key="1">
    <source>
        <dbReference type="ARBA" id="ARBA00004496"/>
    </source>
</evidence>
<dbReference type="InterPro" id="IPR028366">
    <property type="entry name" value="PhoU"/>
</dbReference>
<dbReference type="InterPro" id="IPR026022">
    <property type="entry name" value="PhoU_dom"/>
</dbReference>
<comment type="similarity">
    <text evidence="2 7">Belongs to the PhoU family.</text>
</comment>
<evidence type="ECO:0000256" key="4">
    <source>
        <dbReference type="ARBA" id="ARBA00022448"/>
    </source>
</evidence>